<evidence type="ECO:0000313" key="2">
    <source>
        <dbReference type="Proteomes" id="UP000189670"/>
    </source>
</evidence>
<evidence type="ECO:0000313" key="1">
    <source>
        <dbReference type="EMBL" id="ETR69299.1"/>
    </source>
</evidence>
<protein>
    <submittedName>
        <fullName evidence="1">Uncharacterized protein</fullName>
    </submittedName>
</protein>
<sequence length="255" mass="29919">MRNLNELTNVDLNRNQVRIVSMHVGEFIKNEFDELYIDIEKKSPEIISQKHPLVEELRINENYLDKSKYLIVLAVDGGRMQMFDLISPKKKMRWVETKIFRISIYDKNNLCDVSCDKDDGKNQKKYKSARLISGLTSYGATNRNWENTGPLIISHLYMRGIKPEDIEVCISDGSVHILQKIFLPLFPKSVHILDYYHKTEALHKCLKTNKALEKIQKLKKYLWEGKIDDIVRALKQIQLKEGKPDEKKEKVMIQR</sequence>
<organism evidence="1 2">
    <name type="scientific">Candidatus Magnetoglobus multicellularis str. Araruama</name>
    <dbReference type="NCBI Taxonomy" id="890399"/>
    <lineage>
        <taxon>Bacteria</taxon>
        <taxon>Pseudomonadati</taxon>
        <taxon>Thermodesulfobacteriota</taxon>
        <taxon>Desulfobacteria</taxon>
        <taxon>Desulfobacterales</taxon>
        <taxon>Desulfobacteraceae</taxon>
        <taxon>Candidatus Magnetoglobus</taxon>
    </lineage>
</organism>
<gene>
    <name evidence="1" type="ORF">OMM_04018</name>
</gene>
<dbReference type="Proteomes" id="UP000189670">
    <property type="component" value="Unassembled WGS sequence"/>
</dbReference>
<dbReference type="EMBL" id="ATBP01000681">
    <property type="protein sequence ID" value="ETR69299.1"/>
    <property type="molecule type" value="Genomic_DNA"/>
</dbReference>
<proteinExistence type="predicted"/>
<name>A0A1V1P330_9BACT</name>
<dbReference type="AlphaFoldDB" id="A0A1V1P330"/>
<reference evidence="2" key="1">
    <citation type="submission" date="2012-11" db="EMBL/GenBank/DDBJ databases">
        <authorList>
            <person name="Lucero-Rivera Y.E."/>
            <person name="Tovar-Ramirez D."/>
        </authorList>
    </citation>
    <scope>NUCLEOTIDE SEQUENCE [LARGE SCALE GENOMIC DNA]</scope>
    <source>
        <strain evidence="2">Araruama</strain>
    </source>
</reference>
<accession>A0A1V1P330</accession>
<comment type="caution">
    <text evidence="1">The sequence shown here is derived from an EMBL/GenBank/DDBJ whole genome shotgun (WGS) entry which is preliminary data.</text>
</comment>